<organism evidence="1 2">
    <name type="scientific">Eretmocerus hayati</name>
    <dbReference type="NCBI Taxonomy" id="131215"/>
    <lineage>
        <taxon>Eukaryota</taxon>
        <taxon>Metazoa</taxon>
        <taxon>Ecdysozoa</taxon>
        <taxon>Arthropoda</taxon>
        <taxon>Hexapoda</taxon>
        <taxon>Insecta</taxon>
        <taxon>Pterygota</taxon>
        <taxon>Neoptera</taxon>
        <taxon>Endopterygota</taxon>
        <taxon>Hymenoptera</taxon>
        <taxon>Apocrita</taxon>
        <taxon>Proctotrupomorpha</taxon>
        <taxon>Chalcidoidea</taxon>
        <taxon>Aphelinidae</taxon>
        <taxon>Aphelininae</taxon>
        <taxon>Eretmocerus</taxon>
    </lineage>
</organism>
<proteinExistence type="predicted"/>
<dbReference type="EMBL" id="CM056743">
    <property type="protein sequence ID" value="KAJ8671978.1"/>
    <property type="molecule type" value="Genomic_DNA"/>
</dbReference>
<sequence>MSVSESESNSFHDVSSRECVLFRTYDAVHGVLGELTIGYAAFLGAADREKARLKELIRDDVSVSMAWPVNVNIDSRSKKLRPVLLKADFDEILVKIYKHGGEYNVNC</sequence>
<gene>
    <name evidence="1" type="ORF">QAD02_003237</name>
</gene>
<protein>
    <submittedName>
        <fullName evidence="1">Uncharacterized protein</fullName>
    </submittedName>
</protein>
<comment type="caution">
    <text evidence="1">The sequence shown here is derived from an EMBL/GenBank/DDBJ whole genome shotgun (WGS) entry which is preliminary data.</text>
</comment>
<keyword evidence="2" id="KW-1185">Reference proteome</keyword>
<evidence type="ECO:0000313" key="2">
    <source>
        <dbReference type="Proteomes" id="UP001239111"/>
    </source>
</evidence>
<evidence type="ECO:0000313" key="1">
    <source>
        <dbReference type="EMBL" id="KAJ8671978.1"/>
    </source>
</evidence>
<dbReference type="Proteomes" id="UP001239111">
    <property type="component" value="Chromosome 3"/>
</dbReference>
<reference evidence="1" key="1">
    <citation type="submission" date="2023-04" db="EMBL/GenBank/DDBJ databases">
        <title>A chromosome-level genome assembly of the parasitoid wasp Eretmocerus hayati.</title>
        <authorList>
            <person name="Zhong Y."/>
            <person name="Liu S."/>
            <person name="Liu Y."/>
        </authorList>
    </citation>
    <scope>NUCLEOTIDE SEQUENCE</scope>
    <source>
        <strain evidence="1">ZJU_SS_LIU_2023</strain>
    </source>
</reference>
<accession>A0ACC2NL95</accession>
<name>A0ACC2NL95_9HYME</name>